<name>A0A1I2IBL2_9GAMM</name>
<proteinExistence type="predicted"/>
<gene>
    <name evidence="2" type="ORF">SAMN04488120_103148</name>
</gene>
<keyword evidence="1" id="KW-0812">Transmembrane</keyword>
<keyword evidence="1" id="KW-0472">Membrane</keyword>
<organism evidence="2 3">
    <name type="scientific">Fontimonas thermophila</name>
    <dbReference type="NCBI Taxonomy" id="1076937"/>
    <lineage>
        <taxon>Bacteria</taxon>
        <taxon>Pseudomonadati</taxon>
        <taxon>Pseudomonadota</taxon>
        <taxon>Gammaproteobacteria</taxon>
        <taxon>Nevskiales</taxon>
        <taxon>Nevskiaceae</taxon>
        <taxon>Fontimonas</taxon>
    </lineage>
</organism>
<sequence>MTSASPADTSSRHSLWSRVVLAGPVVFAVACLVMAGSALWLPAGPAQIDNLVLPILLFPAIWAALFFCACLARRLTRAWIFIAGIGLLHAALIAQHLLHSAP</sequence>
<evidence type="ECO:0000313" key="2">
    <source>
        <dbReference type="EMBL" id="SFF39010.1"/>
    </source>
</evidence>
<dbReference type="AlphaFoldDB" id="A0A1I2IBL2"/>
<evidence type="ECO:0000313" key="3">
    <source>
        <dbReference type="Proteomes" id="UP000199771"/>
    </source>
</evidence>
<accession>A0A1I2IBL2</accession>
<feature type="transmembrane region" description="Helical" evidence="1">
    <location>
        <begin position="20"/>
        <end position="40"/>
    </location>
</feature>
<dbReference type="EMBL" id="FOOC01000003">
    <property type="protein sequence ID" value="SFF39010.1"/>
    <property type="molecule type" value="Genomic_DNA"/>
</dbReference>
<protein>
    <submittedName>
        <fullName evidence="2">Uncharacterized protein</fullName>
    </submittedName>
</protein>
<reference evidence="2 3" key="1">
    <citation type="submission" date="2016-10" db="EMBL/GenBank/DDBJ databases">
        <authorList>
            <person name="de Groot N.N."/>
        </authorList>
    </citation>
    <scope>NUCLEOTIDE SEQUENCE [LARGE SCALE GENOMIC DNA]</scope>
    <source>
        <strain evidence="2 3">DSM 23609</strain>
    </source>
</reference>
<dbReference type="STRING" id="1076937.SAMN04488120_103148"/>
<keyword evidence="1" id="KW-1133">Transmembrane helix</keyword>
<dbReference type="Proteomes" id="UP000199771">
    <property type="component" value="Unassembled WGS sequence"/>
</dbReference>
<keyword evidence="3" id="KW-1185">Reference proteome</keyword>
<feature type="transmembrane region" description="Helical" evidence="1">
    <location>
        <begin position="79"/>
        <end position="98"/>
    </location>
</feature>
<feature type="transmembrane region" description="Helical" evidence="1">
    <location>
        <begin position="52"/>
        <end position="72"/>
    </location>
</feature>
<evidence type="ECO:0000256" key="1">
    <source>
        <dbReference type="SAM" id="Phobius"/>
    </source>
</evidence>